<organism evidence="12 13">
    <name type="scientific">Virgibacillus byunsanensis</name>
    <dbReference type="NCBI Taxonomy" id="570945"/>
    <lineage>
        <taxon>Bacteria</taxon>
        <taxon>Bacillati</taxon>
        <taxon>Bacillota</taxon>
        <taxon>Bacilli</taxon>
        <taxon>Bacillales</taxon>
        <taxon>Bacillaceae</taxon>
        <taxon>Virgibacillus</taxon>
    </lineage>
</organism>
<dbReference type="PROSITE" id="PS00136">
    <property type="entry name" value="SUBTILASE_ASP"/>
    <property type="match status" value="1"/>
</dbReference>
<evidence type="ECO:0000256" key="8">
    <source>
        <dbReference type="PROSITE-ProRule" id="PRU01240"/>
    </source>
</evidence>
<evidence type="ECO:0000256" key="1">
    <source>
        <dbReference type="ARBA" id="ARBA00011073"/>
    </source>
</evidence>
<evidence type="ECO:0000256" key="3">
    <source>
        <dbReference type="ARBA" id="ARBA00022525"/>
    </source>
</evidence>
<evidence type="ECO:0000313" key="13">
    <source>
        <dbReference type="Proteomes" id="UP001597040"/>
    </source>
</evidence>
<proteinExistence type="inferred from homology"/>
<dbReference type="InterPro" id="IPR022398">
    <property type="entry name" value="Peptidase_S8_His-AS"/>
</dbReference>
<keyword evidence="4 8" id="KW-0645">Protease</keyword>
<dbReference type="InterPro" id="IPR050131">
    <property type="entry name" value="Peptidase_S8_subtilisin-like"/>
</dbReference>
<feature type="domain" description="Peptidase S8/S53" evidence="10">
    <location>
        <begin position="122"/>
        <end position="496"/>
    </location>
</feature>
<dbReference type="PANTHER" id="PTHR43806:SF65">
    <property type="entry name" value="SERINE PROTEASE APRX"/>
    <property type="match status" value="1"/>
</dbReference>
<evidence type="ECO:0000256" key="4">
    <source>
        <dbReference type="ARBA" id="ARBA00022670"/>
    </source>
</evidence>
<dbReference type="Pfam" id="PF00082">
    <property type="entry name" value="Peptidase_S8"/>
    <property type="match status" value="1"/>
</dbReference>
<reference evidence="13" key="1">
    <citation type="journal article" date="2019" name="Int. J. Syst. Evol. Microbiol.">
        <title>The Global Catalogue of Microorganisms (GCM) 10K type strain sequencing project: providing services to taxonomists for standard genome sequencing and annotation.</title>
        <authorList>
            <consortium name="The Broad Institute Genomics Platform"/>
            <consortium name="The Broad Institute Genome Sequencing Center for Infectious Disease"/>
            <person name="Wu L."/>
            <person name="Ma J."/>
        </authorList>
    </citation>
    <scope>NUCLEOTIDE SEQUENCE [LARGE SCALE GENOMIC DNA]</scope>
    <source>
        <strain evidence="13">CCUG 56754</strain>
    </source>
</reference>
<evidence type="ECO:0000256" key="6">
    <source>
        <dbReference type="ARBA" id="ARBA00022801"/>
    </source>
</evidence>
<keyword evidence="2" id="KW-0134">Cell wall</keyword>
<dbReference type="PROSITE" id="PS00137">
    <property type="entry name" value="SUBTILASE_HIS"/>
    <property type="match status" value="1"/>
</dbReference>
<keyword evidence="7 8" id="KW-0720">Serine protease</keyword>
<dbReference type="Gene3D" id="3.50.30.30">
    <property type="match status" value="1"/>
</dbReference>
<comment type="caution">
    <text evidence="12">The sequence shown here is derived from an EMBL/GenBank/DDBJ whole genome shotgun (WGS) entry which is preliminary data.</text>
</comment>
<keyword evidence="5" id="KW-0732">Signal</keyword>
<gene>
    <name evidence="12" type="ORF">ACFQ3N_00245</name>
</gene>
<feature type="domain" description="PA" evidence="11">
    <location>
        <begin position="320"/>
        <end position="396"/>
    </location>
</feature>
<sequence>MRLIFLILITAIIYISNPVPMAATTDNKQSIIIEVEGDPKEHKKYINTYHPFIDVIAMYDQLFNGLALQAAPDKLARMGSLEFIKAIHPVRTYETLPNDSLKEVQQDNMVMPFTLNDTTYTGKGVNVGVIDTGIAYDHPDLSTNYRGGYDLVDLDDDPLETQRSQGMPTIHGSHVAGIIAANGDLLGVAPGAGIYAYRALGPGGRGSTVQVIAAMEQAVKDGVDIINLSLGNAVNGPDFPTSVAVNRAVDLGIGVVIANGNNGPDNWTVGSPATATKAMSVGASASPQTVPYLYEPIQDKTIELTSMQGSIPWNLEHRYPIVQVNDNHANLTGKIALAKRGEVPFHEMAKKAEESGAEAVLIFNNEEKPFQGSIENPENPVTIPVASISHQDGQWLQNNTDSQTIETIYQTTETTIADFSSRGPVTVNWDIKPDIIAPGSNIISTVPNGYQALQGTSMAAPHVAGVMALVKEAHPDWTIEQIQGALTTTATPLEDNKGDLLDPIIQGTGQIQPNKAIETNTIIQHALLSYGKINSYKEEKTINVTIENTTNQAQSYSFDIPTKQKGLTWNLPQMFTLEGKQQKTIPIELSVTTPQLEKGLYQGWISLHQQGETYQLPYLFVNETADYPKAMGFEFSLMPFSDDTYFYKLYVTDEAKSVTVDLYNPGTLIYDRTFLELSDVEIGMNEGQMEKKELGKPGQYKALITVLLEDGSYESYETEVIIN</sequence>
<dbReference type="InterPro" id="IPR003137">
    <property type="entry name" value="PA_domain"/>
</dbReference>
<evidence type="ECO:0000313" key="12">
    <source>
        <dbReference type="EMBL" id="MFD1036857.1"/>
    </source>
</evidence>
<dbReference type="Proteomes" id="UP001597040">
    <property type="component" value="Unassembled WGS sequence"/>
</dbReference>
<dbReference type="CDD" id="cd07474">
    <property type="entry name" value="Peptidases_S8_subtilisin_Vpr-like"/>
    <property type="match status" value="1"/>
</dbReference>
<dbReference type="SUPFAM" id="SSF52025">
    <property type="entry name" value="PA domain"/>
    <property type="match status" value="1"/>
</dbReference>
<name>A0ABW3LES9_9BACI</name>
<evidence type="ECO:0000259" key="11">
    <source>
        <dbReference type="Pfam" id="PF02225"/>
    </source>
</evidence>
<dbReference type="EMBL" id="JBHTKJ010000001">
    <property type="protein sequence ID" value="MFD1036857.1"/>
    <property type="molecule type" value="Genomic_DNA"/>
</dbReference>
<evidence type="ECO:0000256" key="2">
    <source>
        <dbReference type="ARBA" id="ARBA00022512"/>
    </source>
</evidence>
<feature type="active site" description="Charge relay system" evidence="8">
    <location>
        <position position="171"/>
    </location>
</feature>
<feature type="active site" description="Charge relay system" evidence="8">
    <location>
        <position position="131"/>
    </location>
</feature>
<dbReference type="SUPFAM" id="SSF52743">
    <property type="entry name" value="Subtilisin-like"/>
    <property type="match status" value="1"/>
</dbReference>
<dbReference type="InterPro" id="IPR023827">
    <property type="entry name" value="Peptidase_S8_Asp-AS"/>
</dbReference>
<dbReference type="InterPro" id="IPR000209">
    <property type="entry name" value="Peptidase_S8/S53_dom"/>
</dbReference>
<dbReference type="InterPro" id="IPR046450">
    <property type="entry name" value="PA_dom_sf"/>
</dbReference>
<keyword evidence="13" id="KW-1185">Reference proteome</keyword>
<dbReference type="InterPro" id="IPR034213">
    <property type="entry name" value="S8_Vpr-like"/>
</dbReference>
<evidence type="ECO:0000256" key="9">
    <source>
        <dbReference type="RuleBase" id="RU003355"/>
    </source>
</evidence>
<evidence type="ECO:0000259" key="10">
    <source>
        <dbReference type="Pfam" id="PF00082"/>
    </source>
</evidence>
<dbReference type="PROSITE" id="PS51892">
    <property type="entry name" value="SUBTILASE"/>
    <property type="match status" value="1"/>
</dbReference>
<comment type="similarity">
    <text evidence="1 8 9">Belongs to the peptidase S8 family.</text>
</comment>
<feature type="active site" description="Charge relay system" evidence="8">
    <location>
        <position position="457"/>
    </location>
</feature>
<evidence type="ECO:0000256" key="7">
    <source>
        <dbReference type="ARBA" id="ARBA00022825"/>
    </source>
</evidence>
<dbReference type="Pfam" id="PF02225">
    <property type="entry name" value="PA"/>
    <property type="match status" value="1"/>
</dbReference>
<evidence type="ECO:0000256" key="5">
    <source>
        <dbReference type="ARBA" id="ARBA00022729"/>
    </source>
</evidence>
<dbReference type="PROSITE" id="PS00138">
    <property type="entry name" value="SUBTILASE_SER"/>
    <property type="match status" value="1"/>
</dbReference>
<accession>A0ABW3LES9</accession>
<keyword evidence="6 8" id="KW-0378">Hydrolase</keyword>
<dbReference type="PANTHER" id="PTHR43806">
    <property type="entry name" value="PEPTIDASE S8"/>
    <property type="match status" value="1"/>
</dbReference>
<dbReference type="RefSeq" id="WP_390358425.1">
    <property type="nucleotide sequence ID" value="NZ_JBHTKJ010000001.1"/>
</dbReference>
<dbReference type="PRINTS" id="PR00723">
    <property type="entry name" value="SUBTILISIN"/>
</dbReference>
<dbReference type="InterPro" id="IPR036852">
    <property type="entry name" value="Peptidase_S8/S53_dom_sf"/>
</dbReference>
<dbReference type="InterPro" id="IPR015500">
    <property type="entry name" value="Peptidase_S8_subtilisin-rel"/>
</dbReference>
<protein>
    <submittedName>
        <fullName evidence="12">S8 family serine peptidase</fullName>
    </submittedName>
</protein>
<dbReference type="Gene3D" id="3.40.50.200">
    <property type="entry name" value="Peptidase S8/S53 domain"/>
    <property type="match status" value="1"/>
</dbReference>
<keyword evidence="3" id="KW-0964">Secreted</keyword>
<dbReference type="InterPro" id="IPR023828">
    <property type="entry name" value="Peptidase_S8_Ser-AS"/>
</dbReference>